<keyword evidence="5 6" id="KW-0342">GTP-binding</keyword>
<feature type="region of interest" description="G5" evidence="7">
    <location>
        <begin position="157"/>
        <end position="159"/>
    </location>
</feature>
<proteinExistence type="inferred from homology"/>
<dbReference type="HAMAP" id="MF_00367">
    <property type="entry name" value="GTPase_Era"/>
    <property type="match status" value="1"/>
</dbReference>
<evidence type="ECO:0000259" key="10">
    <source>
        <dbReference type="PROSITE" id="PS51713"/>
    </source>
</evidence>
<dbReference type="PROSITE" id="PS51713">
    <property type="entry name" value="G_ERA"/>
    <property type="match status" value="1"/>
</dbReference>
<dbReference type="PRINTS" id="PR00449">
    <property type="entry name" value="RASTRNSFRMNG"/>
</dbReference>
<feature type="region of interest" description="G4" evidence="7">
    <location>
        <begin position="128"/>
        <end position="131"/>
    </location>
</feature>
<feature type="domain" description="KH type-2" evidence="9">
    <location>
        <begin position="209"/>
        <end position="285"/>
    </location>
</feature>
<evidence type="ECO:0000256" key="4">
    <source>
        <dbReference type="ARBA" id="ARBA00022884"/>
    </source>
</evidence>
<gene>
    <name evidence="6 11" type="primary">era</name>
    <name evidence="11" type="ORF">VB264_01475</name>
</gene>
<dbReference type="InterPro" id="IPR030388">
    <property type="entry name" value="G_ERA_dom"/>
</dbReference>
<evidence type="ECO:0000313" key="12">
    <source>
        <dbReference type="Proteomes" id="UP001304671"/>
    </source>
</evidence>
<evidence type="ECO:0000256" key="5">
    <source>
        <dbReference type="ARBA" id="ARBA00023134"/>
    </source>
</evidence>
<keyword evidence="12" id="KW-1185">Reference proteome</keyword>
<dbReference type="InterPro" id="IPR004044">
    <property type="entry name" value="KH_dom_type_2"/>
</dbReference>
<name>A0ABU5QHB2_9BACT</name>
<feature type="binding site" evidence="6">
    <location>
        <begin position="16"/>
        <end position="23"/>
    </location>
    <ligand>
        <name>GTP</name>
        <dbReference type="ChEBI" id="CHEBI:37565"/>
    </ligand>
</feature>
<evidence type="ECO:0000256" key="8">
    <source>
        <dbReference type="RuleBase" id="RU003761"/>
    </source>
</evidence>
<accession>A0ABU5QHB2</accession>
<evidence type="ECO:0000256" key="6">
    <source>
        <dbReference type="HAMAP-Rule" id="MF_00367"/>
    </source>
</evidence>
<dbReference type="InterPro" id="IPR027417">
    <property type="entry name" value="P-loop_NTPase"/>
</dbReference>
<dbReference type="NCBIfam" id="TIGR00231">
    <property type="entry name" value="small_GTP"/>
    <property type="match status" value="1"/>
</dbReference>
<comment type="similarity">
    <text evidence="1 6 7 8">Belongs to the TRAFAC class TrmE-Era-EngA-EngB-Septin-like GTPase superfamily. Era GTPase family.</text>
</comment>
<feature type="binding site" evidence="6">
    <location>
        <begin position="67"/>
        <end position="71"/>
    </location>
    <ligand>
        <name>GTP</name>
        <dbReference type="ChEBI" id="CHEBI:37565"/>
    </ligand>
</feature>
<evidence type="ECO:0000259" key="9">
    <source>
        <dbReference type="PROSITE" id="PS50823"/>
    </source>
</evidence>
<dbReference type="SUPFAM" id="SSF54814">
    <property type="entry name" value="Prokaryotic type KH domain (KH-domain type II)"/>
    <property type="match status" value="1"/>
</dbReference>
<reference evidence="11 12" key="1">
    <citation type="submission" date="2023-12" db="EMBL/GenBank/DDBJ databases">
        <title>Novel species of the genus Arcicella isolated from rivers.</title>
        <authorList>
            <person name="Lu H."/>
        </authorList>
    </citation>
    <scope>NUCLEOTIDE SEQUENCE [LARGE SCALE GENOMIC DNA]</scope>
    <source>
        <strain evidence="11 12">LMG 21963</strain>
    </source>
</reference>
<organism evidence="11 12">
    <name type="scientific">Arcicella aquatica</name>
    <dbReference type="NCBI Taxonomy" id="217141"/>
    <lineage>
        <taxon>Bacteria</taxon>
        <taxon>Pseudomonadati</taxon>
        <taxon>Bacteroidota</taxon>
        <taxon>Cytophagia</taxon>
        <taxon>Cytophagales</taxon>
        <taxon>Flectobacillaceae</taxon>
        <taxon>Arcicella</taxon>
    </lineage>
</organism>
<keyword evidence="4 6" id="KW-0694">RNA-binding</keyword>
<evidence type="ECO:0000256" key="7">
    <source>
        <dbReference type="PROSITE-ProRule" id="PRU01050"/>
    </source>
</evidence>
<feature type="region of interest" description="G2" evidence="7">
    <location>
        <begin position="42"/>
        <end position="46"/>
    </location>
</feature>
<dbReference type="InterPro" id="IPR006073">
    <property type="entry name" value="GTP-bd"/>
</dbReference>
<comment type="subcellular location">
    <subcellularLocation>
        <location evidence="6">Cytoplasm</location>
    </subcellularLocation>
    <subcellularLocation>
        <location evidence="6">Cell membrane</location>
        <topology evidence="6">Peripheral membrane protein</topology>
    </subcellularLocation>
</comment>
<protein>
    <recommendedName>
        <fullName evidence="2 6">GTPase Era</fullName>
    </recommendedName>
</protein>
<keyword evidence="6" id="KW-0472">Membrane</keyword>
<comment type="function">
    <text evidence="6">An essential GTPase that binds both GDP and GTP, with rapid nucleotide exchange. Plays a role in 16S rRNA processing and 30S ribosomal subunit biogenesis and possibly also in cell cycle regulation and energy metabolism.</text>
</comment>
<keyword evidence="3 6" id="KW-0547">Nucleotide-binding</keyword>
<dbReference type="Pfam" id="PF01926">
    <property type="entry name" value="MMR_HSR1"/>
    <property type="match status" value="1"/>
</dbReference>
<dbReference type="InterPro" id="IPR005225">
    <property type="entry name" value="Small_GTP-bd"/>
</dbReference>
<dbReference type="PROSITE" id="PS50823">
    <property type="entry name" value="KH_TYPE_2"/>
    <property type="match status" value="1"/>
</dbReference>
<dbReference type="InterPro" id="IPR015946">
    <property type="entry name" value="KH_dom-like_a/b"/>
</dbReference>
<dbReference type="InterPro" id="IPR009019">
    <property type="entry name" value="KH_sf_prok-type"/>
</dbReference>
<dbReference type="CDD" id="cd22534">
    <property type="entry name" value="KH-II_Era"/>
    <property type="match status" value="1"/>
</dbReference>
<dbReference type="SUPFAM" id="SSF52540">
    <property type="entry name" value="P-loop containing nucleoside triphosphate hydrolases"/>
    <property type="match status" value="1"/>
</dbReference>
<dbReference type="Pfam" id="PF07650">
    <property type="entry name" value="KH_2"/>
    <property type="match status" value="1"/>
</dbReference>
<dbReference type="NCBIfam" id="NF000908">
    <property type="entry name" value="PRK00089.1"/>
    <property type="match status" value="1"/>
</dbReference>
<evidence type="ECO:0000256" key="3">
    <source>
        <dbReference type="ARBA" id="ARBA00022741"/>
    </source>
</evidence>
<sequence length="302" mass="34739">MMETINHKAGFVSIVGKPNVGKSTLMNVLVGERLSIITSKAQTTRHRIMGILNGTHKGTDFQLVYSDTPGIILPKYELHKSMMTFVHSSLEDADVILFVTDIFEKYDEDDVINKLARIDHVPVLLLINKIDLATPEQVEEKIAHWRERFPTQAIIPISALKEENIGQIFDSIVEQLPLHPPYFDKEELTDKPERFFASEILREKIFLNYKKEIPYSCEVVIVSFKEEDNLIRISAEIYVERVTQRAILIGHKGESIKKVGTQAREAMEKFFGKKVFLEQFIKVEPDWRSKAQKVKSFGYSQD</sequence>
<dbReference type="NCBIfam" id="TIGR00436">
    <property type="entry name" value="era"/>
    <property type="match status" value="1"/>
</dbReference>
<comment type="caution">
    <text evidence="11">The sequence shown here is derived from an EMBL/GenBank/DDBJ whole genome shotgun (WGS) entry which is preliminary data.</text>
</comment>
<keyword evidence="6" id="KW-1003">Cell membrane</keyword>
<keyword evidence="6" id="KW-0963">Cytoplasm</keyword>
<dbReference type="Gene3D" id="3.30.300.20">
    <property type="match status" value="1"/>
</dbReference>
<dbReference type="EMBL" id="JAYFUL010000001">
    <property type="protein sequence ID" value="MEA5256433.1"/>
    <property type="molecule type" value="Genomic_DNA"/>
</dbReference>
<dbReference type="Gene3D" id="3.40.50.300">
    <property type="entry name" value="P-loop containing nucleotide triphosphate hydrolases"/>
    <property type="match status" value="1"/>
</dbReference>
<evidence type="ECO:0000313" key="11">
    <source>
        <dbReference type="EMBL" id="MEA5256433.1"/>
    </source>
</evidence>
<feature type="binding site" evidence="6">
    <location>
        <begin position="128"/>
        <end position="131"/>
    </location>
    <ligand>
        <name>GTP</name>
        <dbReference type="ChEBI" id="CHEBI:37565"/>
    </ligand>
</feature>
<keyword evidence="6" id="KW-0699">rRNA-binding</keyword>
<dbReference type="InterPro" id="IPR005662">
    <property type="entry name" value="GTPase_Era-like"/>
</dbReference>
<dbReference type="CDD" id="cd04163">
    <property type="entry name" value="Era"/>
    <property type="match status" value="1"/>
</dbReference>
<evidence type="ECO:0000256" key="1">
    <source>
        <dbReference type="ARBA" id="ARBA00007921"/>
    </source>
</evidence>
<feature type="region of interest" description="G1" evidence="7">
    <location>
        <begin position="16"/>
        <end position="23"/>
    </location>
</feature>
<dbReference type="PANTHER" id="PTHR42698:SF1">
    <property type="entry name" value="GTPASE ERA, MITOCHONDRIAL"/>
    <property type="match status" value="1"/>
</dbReference>
<keyword evidence="6" id="KW-0690">Ribosome biogenesis</keyword>
<comment type="subunit">
    <text evidence="6">Monomer.</text>
</comment>
<feature type="region of interest" description="G3" evidence="7">
    <location>
        <begin position="67"/>
        <end position="70"/>
    </location>
</feature>
<dbReference type="Proteomes" id="UP001304671">
    <property type="component" value="Unassembled WGS sequence"/>
</dbReference>
<evidence type="ECO:0000256" key="2">
    <source>
        <dbReference type="ARBA" id="ARBA00020484"/>
    </source>
</evidence>
<feature type="domain" description="Era-type G" evidence="10">
    <location>
        <begin position="8"/>
        <end position="178"/>
    </location>
</feature>
<dbReference type="PANTHER" id="PTHR42698">
    <property type="entry name" value="GTPASE ERA"/>
    <property type="match status" value="1"/>
</dbReference>